<dbReference type="Proteomes" id="UP000182054">
    <property type="component" value="Unassembled WGS sequence"/>
</dbReference>
<dbReference type="AlphaFoldDB" id="A0A1I0SQY8"/>
<evidence type="ECO:0000313" key="8">
    <source>
        <dbReference type="EMBL" id="SFA41948.1"/>
    </source>
</evidence>
<organism evidence="8 9">
    <name type="scientific">Rhodococcoides kroppenstedtii</name>
    <dbReference type="NCBI Taxonomy" id="293050"/>
    <lineage>
        <taxon>Bacteria</taxon>
        <taxon>Bacillati</taxon>
        <taxon>Actinomycetota</taxon>
        <taxon>Actinomycetes</taxon>
        <taxon>Mycobacteriales</taxon>
        <taxon>Nocardiaceae</taxon>
        <taxon>Rhodococcoides</taxon>
    </lineage>
</organism>
<feature type="transmembrane region" description="Helical" evidence="6">
    <location>
        <begin position="184"/>
        <end position="207"/>
    </location>
</feature>
<gene>
    <name evidence="8" type="ORF">SAMN05444374_102159</name>
</gene>
<dbReference type="PANTHER" id="PTHR43124">
    <property type="entry name" value="PURINE EFFLUX PUMP PBUE"/>
    <property type="match status" value="1"/>
</dbReference>
<dbReference type="CDD" id="cd17324">
    <property type="entry name" value="MFS_NepI_like"/>
    <property type="match status" value="1"/>
</dbReference>
<name>A0A1I0SQY8_9NOCA</name>
<evidence type="ECO:0000313" key="9">
    <source>
        <dbReference type="Proteomes" id="UP000182054"/>
    </source>
</evidence>
<proteinExistence type="predicted"/>
<feature type="transmembrane region" description="Helical" evidence="6">
    <location>
        <begin position="228"/>
        <end position="251"/>
    </location>
</feature>
<dbReference type="InterPro" id="IPR036259">
    <property type="entry name" value="MFS_trans_sf"/>
</dbReference>
<keyword evidence="5 6" id="KW-0472">Membrane</keyword>
<feature type="transmembrane region" description="Helical" evidence="6">
    <location>
        <begin position="127"/>
        <end position="145"/>
    </location>
</feature>
<evidence type="ECO:0000256" key="6">
    <source>
        <dbReference type="SAM" id="Phobius"/>
    </source>
</evidence>
<dbReference type="InterPro" id="IPR011701">
    <property type="entry name" value="MFS"/>
</dbReference>
<evidence type="ECO:0000256" key="4">
    <source>
        <dbReference type="ARBA" id="ARBA00022989"/>
    </source>
</evidence>
<accession>A0A1I0SQY8</accession>
<keyword evidence="2" id="KW-1003">Cell membrane</keyword>
<feature type="transmembrane region" description="Helical" evidence="6">
    <location>
        <begin position="385"/>
        <end position="405"/>
    </location>
</feature>
<dbReference type="Gene3D" id="1.20.1250.20">
    <property type="entry name" value="MFS general substrate transporter like domains"/>
    <property type="match status" value="1"/>
</dbReference>
<evidence type="ECO:0000256" key="3">
    <source>
        <dbReference type="ARBA" id="ARBA00022692"/>
    </source>
</evidence>
<feature type="transmembrane region" description="Helical" evidence="6">
    <location>
        <begin position="72"/>
        <end position="90"/>
    </location>
</feature>
<keyword evidence="4 6" id="KW-1133">Transmembrane helix</keyword>
<feature type="transmembrane region" description="Helical" evidence="6">
    <location>
        <begin position="32"/>
        <end position="52"/>
    </location>
</feature>
<dbReference type="Pfam" id="PF07690">
    <property type="entry name" value="MFS_1"/>
    <property type="match status" value="1"/>
</dbReference>
<feature type="domain" description="Major facilitator superfamily (MFS) profile" evidence="7">
    <location>
        <begin position="32"/>
        <end position="407"/>
    </location>
</feature>
<dbReference type="GO" id="GO:0022857">
    <property type="term" value="F:transmembrane transporter activity"/>
    <property type="evidence" value="ECO:0007669"/>
    <property type="project" value="InterPro"/>
</dbReference>
<comment type="subcellular location">
    <subcellularLocation>
        <location evidence="1">Cell membrane</location>
        <topology evidence="1">Multi-pass membrane protein</topology>
    </subcellularLocation>
</comment>
<feature type="transmembrane region" description="Helical" evidence="6">
    <location>
        <begin position="319"/>
        <end position="337"/>
    </location>
</feature>
<feature type="transmembrane region" description="Helical" evidence="6">
    <location>
        <begin position="294"/>
        <end position="313"/>
    </location>
</feature>
<dbReference type="SUPFAM" id="SSF103473">
    <property type="entry name" value="MFS general substrate transporter"/>
    <property type="match status" value="1"/>
</dbReference>
<dbReference type="PROSITE" id="PS50850">
    <property type="entry name" value="MFS"/>
    <property type="match status" value="1"/>
</dbReference>
<feature type="transmembrane region" description="Helical" evidence="6">
    <location>
        <begin position="157"/>
        <end position="178"/>
    </location>
</feature>
<sequence>MTPPSVAVLAADALPVTDVEVARSRRRRRTGAMLALALGGFGIGTTEFVSMGLLPEMAGSMAVSEPTAGHVISAYALGVVVGAPVIAALAARVPRRLLLLALMVGFTAGNLGTVFAPSFHELMASRFVAGLPHGAYFGVAALVAAHLAEPGKRARSVALVMMGLSVANVVGVPAATWMGQAVGWRSAFAVVAVIGALTVAALAVWLPRLDALPTTDTRTELGAFRRPQVLLTLLVGMVGFGGMFAVYTYIATTLTDVTGLSKAAVPLGLAIYGLGMVVGNYVGGWLADRMLVRGLFVAMTAVAVVLAGFVVAAHHPVSALITVFLIAAAGSSIVPGLQTRLMDVAADAQTLAASMNHAAFNFANALGAALGGAVISAGLGYTAPAAVGAGLAVAGLVVLSVSVALDKRARPSEIASPAGVSIDAR</sequence>
<dbReference type="PANTHER" id="PTHR43124:SF3">
    <property type="entry name" value="CHLORAMPHENICOL EFFLUX PUMP RV0191"/>
    <property type="match status" value="1"/>
</dbReference>
<reference evidence="8 9" key="1">
    <citation type="submission" date="2016-10" db="EMBL/GenBank/DDBJ databases">
        <authorList>
            <person name="de Groot N.N."/>
        </authorList>
    </citation>
    <scope>NUCLEOTIDE SEQUENCE [LARGE SCALE GENOMIC DNA]</scope>
    <source>
        <strain evidence="8 9">DSM 44908</strain>
    </source>
</reference>
<keyword evidence="3 6" id="KW-0812">Transmembrane</keyword>
<evidence type="ECO:0000256" key="1">
    <source>
        <dbReference type="ARBA" id="ARBA00004651"/>
    </source>
</evidence>
<evidence type="ECO:0000256" key="2">
    <source>
        <dbReference type="ARBA" id="ARBA00022475"/>
    </source>
</evidence>
<feature type="transmembrane region" description="Helical" evidence="6">
    <location>
        <begin position="97"/>
        <end position="115"/>
    </location>
</feature>
<evidence type="ECO:0000256" key="5">
    <source>
        <dbReference type="ARBA" id="ARBA00023136"/>
    </source>
</evidence>
<dbReference type="GO" id="GO:0005886">
    <property type="term" value="C:plasma membrane"/>
    <property type="evidence" value="ECO:0007669"/>
    <property type="project" value="UniProtKB-SubCell"/>
</dbReference>
<dbReference type="InterPro" id="IPR020846">
    <property type="entry name" value="MFS_dom"/>
</dbReference>
<dbReference type="InterPro" id="IPR050189">
    <property type="entry name" value="MFS_Efflux_Transporters"/>
</dbReference>
<evidence type="ECO:0000259" key="7">
    <source>
        <dbReference type="PROSITE" id="PS50850"/>
    </source>
</evidence>
<feature type="transmembrane region" description="Helical" evidence="6">
    <location>
        <begin position="263"/>
        <end position="282"/>
    </location>
</feature>
<feature type="transmembrane region" description="Helical" evidence="6">
    <location>
        <begin position="358"/>
        <end position="379"/>
    </location>
</feature>
<protein>
    <submittedName>
        <fullName evidence="8">MFS transporter, DHA1 family, inner membrane transport protein</fullName>
    </submittedName>
</protein>
<dbReference type="EMBL" id="FOJN01000002">
    <property type="protein sequence ID" value="SFA41948.1"/>
    <property type="molecule type" value="Genomic_DNA"/>
</dbReference>